<comment type="caution">
    <text evidence="3">The sequence shown here is derived from an EMBL/GenBank/DDBJ whole genome shotgun (WGS) entry which is preliminary data.</text>
</comment>
<evidence type="ECO:0000313" key="3">
    <source>
        <dbReference type="EMBL" id="SPJ84154.1"/>
    </source>
</evidence>
<protein>
    <submittedName>
        <fullName evidence="3">Uncharacterized protein</fullName>
    </submittedName>
</protein>
<feature type="transmembrane region" description="Helical" evidence="2">
    <location>
        <begin position="161"/>
        <end position="182"/>
    </location>
</feature>
<keyword evidence="2" id="KW-0812">Transmembrane</keyword>
<dbReference type="PANTHER" id="PTHR35041">
    <property type="entry name" value="MEDIATOR OF RNA POLYMERASE II TRANSCRIPTION SUBUNIT 1"/>
    <property type="match status" value="1"/>
</dbReference>
<evidence type="ECO:0000256" key="2">
    <source>
        <dbReference type="SAM" id="Phobius"/>
    </source>
</evidence>
<evidence type="ECO:0000313" key="4">
    <source>
        <dbReference type="Proteomes" id="UP001187734"/>
    </source>
</evidence>
<dbReference type="Proteomes" id="UP001187734">
    <property type="component" value="Unassembled WGS sequence"/>
</dbReference>
<dbReference type="EMBL" id="ONZP01000431">
    <property type="protein sequence ID" value="SPJ84154.1"/>
    <property type="molecule type" value="Genomic_DNA"/>
</dbReference>
<sequence>MRRAAPAFLSGQSQEYQSIGLTRFDEPFDISPSPAGTPIGGDSFNSPRSPGKSPRTGLQSHLHPRDPFSPNLQDTSPSFDRHHSQVELLASDREHNAAAGLGVYQPITLTPTPRQRDPSWLRLFKNKWCMVVCLLLGAAGAIGHHVLYTQLNNREARNQQWWLRLGQFLAFVAKASFVVAVLTAHQQVAWSAVAQKSYTVHAIDSLFGAAHNAIELFNKEAWKKSSFAMILAIYIWLSPFVVIFTSATLSVVLDTKREYTNCTSIRTLNFSNDAKKSWRDDKTAENETMRGISLSMFNEATKSRHDPYAIDYWIKAAPPLDSIASRVLAGGQPIQRDEVATEICGHGWDCSTTIYFVGPGYKCKKLVKGANSTMSSFEDYSTPFNLTLMVPAGNASYYTIADLGEYAPNQVAVDDSNKPAEGPPFPKNMGAFRTEPVIWLGYVEVEDLNVKHASNRNQKGWQDDYTPVITACEHWETNYTVELNYTGGRQSYKVQNRDYLSKIINTTYIGQAAEPDDGTLDPTLAEPQENFIFPQDWEKYRRIAAYHSLGKKLRDLLQGSIQLPGPIGFSAISTSKLVARPETLPIPDFEKAVRRLYEDLLISILSDPLLLAVSWASHPDKLSGRGEGGPGTNYPCIRRRTASYFSYQWEVLVVVYAASFIVAAVGVAYGLTVMRLDGVEELREMTFSSIAKTTKKMDLDPSEDTRRRIRAVEERPGSGMFEFRVEDHDRWNGGRMARGGEESGN</sequence>
<accession>A0AAE8MHS2</accession>
<dbReference type="AlphaFoldDB" id="A0AAE8MHS2"/>
<feature type="region of interest" description="Disordered" evidence="1">
    <location>
        <begin position="1"/>
        <end position="84"/>
    </location>
</feature>
<feature type="transmembrane region" description="Helical" evidence="2">
    <location>
        <begin position="128"/>
        <end position="149"/>
    </location>
</feature>
<proteinExistence type="predicted"/>
<feature type="transmembrane region" description="Helical" evidence="2">
    <location>
        <begin position="227"/>
        <end position="253"/>
    </location>
</feature>
<reference evidence="3" key="1">
    <citation type="submission" date="2018-03" db="EMBL/GenBank/DDBJ databases">
        <authorList>
            <person name="Guldener U."/>
        </authorList>
    </citation>
    <scope>NUCLEOTIDE SEQUENCE</scope>
</reference>
<keyword evidence="2" id="KW-0472">Membrane</keyword>
<evidence type="ECO:0000256" key="1">
    <source>
        <dbReference type="SAM" id="MobiDB-lite"/>
    </source>
</evidence>
<organism evidence="3 4">
    <name type="scientific">Fusarium torulosum</name>
    <dbReference type="NCBI Taxonomy" id="33205"/>
    <lineage>
        <taxon>Eukaryota</taxon>
        <taxon>Fungi</taxon>
        <taxon>Dikarya</taxon>
        <taxon>Ascomycota</taxon>
        <taxon>Pezizomycotina</taxon>
        <taxon>Sordariomycetes</taxon>
        <taxon>Hypocreomycetidae</taxon>
        <taxon>Hypocreales</taxon>
        <taxon>Nectriaceae</taxon>
        <taxon>Fusarium</taxon>
    </lineage>
</organism>
<name>A0AAE8MHS2_9HYPO</name>
<feature type="transmembrane region" description="Helical" evidence="2">
    <location>
        <begin position="647"/>
        <end position="671"/>
    </location>
</feature>
<keyword evidence="2" id="KW-1133">Transmembrane helix</keyword>
<dbReference type="PANTHER" id="PTHR35041:SF3">
    <property type="entry name" value="FORMYLMETHIONINE DEFORMYLASE-LIKE PROTEIN"/>
    <property type="match status" value="1"/>
</dbReference>
<keyword evidence="4" id="KW-1185">Reference proteome</keyword>
<gene>
    <name evidence="3" type="ORF">FTOL_10671</name>
</gene>
<feature type="compositionally biased region" description="Polar residues" evidence="1">
    <location>
        <begin position="10"/>
        <end position="20"/>
    </location>
</feature>